<dbReference type="InterPro" id="IPR025315">
    <property type="entry name" value="DUF4220"/>
</dbReference>
<keyword evidence="2" id="KW-1133">Transmembrane helix</keyword>
<evidence type="ECO:0000256" key="2">
    <source>
        <dbReference type="SAM" id="Phobius"/>
    </source>
</evidence>
<dbReference type="OMA" id="MFIWHIA"/>
<feature type="transmembrane region" description="Helical" evidence="2">
    <location>
        <begin position="37"/>
        <end position="57"/>
    </location>
</feature>
<feature type="domain" description="DUF4220" evidence="3">
    <location>
        <begin position="79"/>
        <end position="476"/>
    </location>
</feature>
<feature type="transmembrane region" description="Helical" evidence="2">
    <location>
        <begin position="99"/>
        <end position="119"/>
    </location>
</feature>
<evidence type="ECO:0000313" key="6">
    <source>
        <dbReference type="Proteomes" id="UP000007305"/>
    </source>
</evidence>
<dbReference type="Pfam" id="PF13968">
    <property type="entry name" value="DUF4220"/>
    <property type="match status" value="1"/>
</dbReference>
<evidence type="ECO:0000256" key="1">
    <source>
        <dbReference type="SAM" id="MobiDB-lite"/>
    </source>
</evidence>
<evidence type="ECO:0000313" key="5">
    <source>
        <dbReference type="EnsemblPlants" id="Zm00001eb299120_P001"/>
    </source>
</evidence>
<proteinExistence type="predicted"/>
<dbReference type="EnsemblPlants" id="Zm00001eb299120_T001">
    <property type="protein sequence ID" value="Zm00001eb299120_P001"/>
    <property type="gene ID" value="Zm00001eb299120"/>
</dbReference>
<keyword evidence="2" id="KW-0812">Transmembrane</keyword>
<feature type="transmembrane region" description="Helical" evidence="2">
    <location>
        <begin position="139"/>
        <end position="157"/>
    </location>
</feature>
<reference evidence="4 6" key="1">
    <citation type="submission" date="2015-12" db="EMBL/GenBank/DDBJ databases">
        <title>Update maize B73 reference genome by single molecule sequencing technologies.</title>
        <authorList>
            <consortium name="Maize Genome Sequencing Project"/>
            <person name="Ware D."/>
        </authorList>
    </citation>
    <scope>NUCLEOTIDE SEQUENCE [LARGE SCALE GENOMIC DNA]</scope>
    <source>
        <strain evidence="6">cv. B73</strain>
        <tissue evidence="4">Seedling</tissue>
    </source>
</reference>
<gene>
    <name evidence="4" type="ORF">ZEAMMB73_Zm00001d018711</name>
</gene>
<dbReference type="InterPro" id="IPR007658">
    <property type="entry name" value="DUF594"/>
</dbReference>
<accession>A0A1D6HRP6</accession>
<dbReference type="EMBL" id="CM007650">
    <property type="protein sequence ID" value="ONM51158.1"/>
    <property type="molecule type" value="Genomic_DNA"/>
</dbReference>
<reference evidence="5" key="3">
    <citation type="submission" date="2021-05" db="UniProtKB">
        <authorList>
            <consortium name="EnsemblPlants"/>
        </authorList>
    </citation>
    <scope>IDENTIFICATION</scope>
    <source>
        <strain evidence="5">cv. B73</strain>
    </source>
</reference>
<protein>
    <recommendedName>
        <fullName evidence="3">DUF4220 domain-containing protein</fullName>
    </recommendedName>
</protein>
<evidence type="ECO:0000259" key="3">
    <source>
        <dbReference type="Pfam" id="PF13968"/>
    </source>
</evidence>
<dbReference type="Pfam" id="PF04578">
    <property type="entry name" value="DUF594"/>
    <property type="match status" value="1"/>
</dbReference>
<feature type="region of interest" description="Disordered" evidence="1">
    <location>
        <begin position="221"/>
        <end position="241"/>
    </location>
</feature>
<feature type="transmembrane region" description="Helical" evidence="2">
    <location>
        <begin position="360"/>
        <end position="381"/>
    </location>
</feature>
<dbReference type="Gramene" id="Zm00001eb299120_T001">
    <property type="protein sequence ID" value="Zm00001eb299120_P001"/>
    <property type="gene ID" value="Zm00001eb299120"/>
</dbReference>
<name>A0A1D6HRP6_MAIZE</name>
<reference evidence="5" key="2">
    <citation type="submission" date="2019-07" db="EMBL/GenBank/DDBJ databases">
        <authorList>
            <person name="Seetharam A."/>
            <person name="Woodhouse M."/>
            <person name="Cannon E."/>
        </authorList>
    </citation>
    <scope>NUCLEOTIDE SEQUENCE [LARGE SCALE GENOMIC DNA]</scope>
    <source>
        <strain evidence="5">cv. B73</strain>
    </source>
</reference>
<keyword evidence="2" id="KW-0472">Membrane</keyword>
<dbReference type="Proteomes" id="UP000007305">
    <property type="component" value="Chromosome 7"/>
</dbReference>
<evidence type="ECO:0000313" key="4">
    <source>
        <dbReference type="EMBL" id="ONM51158.1"/>
    </source>
</evidence>
<organism evidence="4">
    <name type="scientific">Zea mays</name>
    <name type="common">Maize</name>
    <dbReference type="NCBI Taxonomy" id="4577"/>
    <lineage>
        <taxon>Eukaryota</taxon>
        <taxon>Viridiplantae</taxon>
        <taxon>Streptophyta</taxon>
        <taxon>Embryophyta</taxon>
        <taxon>Tracheophyta</taxon>
        <taxon>Spermatophyta</taxon>
        <taxon>Magnoliopsida</taxon>
        <taxon>Liliopsida</taxon>
        <taxon>Poales</taxon>
        <taxon>Poaceae</taxon>
        <taxon>PACMAD clade</taxon>
        <taxon>Panicoideae</taxon>
        <taxon>Andropogonodae</taxon>
        <taxon>Andropogoneae</taxon>
        <taxon>Tripsacinae</taxon>
        <taxon>Zea</taxon>
    </lineage>
</organism>
<keyword evidence="6" id="KW-1185">Reference proteome</keyword>
<dbReference type="PANTHER" id="PTHR31325">
    <property type="entry name" value="OS01G0798800 PROTEIN-RELATED"/>
    <property type="match status" value="1"/>
</dbReference>
<dbReference type="AlphaFoldDB" id="A0A1D6HRP6"/>
<sequence>MDPIPPGSNQDGVVNMTRAMEALSPWLKHPRRTIARVEGLMLAAAVLLLLQVFFGFYRRRWWRSSFLSTALRASSKIMEALIIYTLGTMQSSPIKNLSYPVWAVFLVMASAGTTAVQHYEFCDSFNSKYMEGIVDMAKYGFYMTMFNLLIDPNTYTFKAALDLQRRHVKNPRASSRCVAALFSLALSTKALESCGLAFLGYTKQKSGLFISNKFRRRTQAAETTEGTAADNGTSDDDSDPQSMKGYEYAVCYRVFAGGQITVDQIWDRLDGNSASLKDLCLSYALFVELKNRCFFGRVRPKTSSATTKDHDFVFKKLLPSEGDFRRAFRIIEAELGFCYDFFFTKYYYTFIATNLPPVPFLHFLVLAKTVLIFIVGVFAVRNSLVLETPNPIIEVQISRADYIISLLLLVVALVVELVHVAFYLASDWAQVTLAIMRVKKHWYETNTFGAVISFLRRVTFSGQLRRNRMKQYSVIEQRQEDPVEVSDAVKRAVARSLISTYGGNNPTNDDAAAVETWQWQDQMPFRRYSWALKGLSQLEVMLIWHVATEYCDISAGPTPSPSNLSTTCCAHLFANALGLRREDHRGVAVHLSRYYAYLIESVPELLPYHQADIAQLAHKVVEERTELLRLDSTTNIYDKMKDLQGTGEEDDPRKIFHKGVKLGKQLGRMEDGDHWEVLQDFWAKTTIHAAKSHYTTKQHMQHLESGGEFLTHIWALLAHAGILNLNVDNEDQEDKANLGSGPSAVV</sequence>
<feature type="transmembrane region" description="Helical" evidence="2">
    <location>
        <begin position="402"/>
        <end position="422"/>
    </location>
</feature>
<dbReference type="ExpressionAtlas" id="A0A1D6HRP6">
    <property type="expression patterns" value="baseline"/>
</dbReference>